<protein>
    <recommendedName>
        <fullName evidence="6">FCP1 homology domain-containing protein</fullName>
    </recommendedName>
</protein>
<evidence type="ECO:0000259" key="6">
    <source>
        <dbReference type="PROSITE" id="PS50969"/>
    </source>
</evidence>
<evidence type="ECO:0000256" key="5">
    <source>
        <dbReference type="SAM" id="MobiDB-lite"/>
    </source>
</evidence>
<evidence type="ECO:0000313" key="7">
    <source>
        <dbReference type="EMBL" id="ABR18063.1"/>
    </source>
</evidence>
<accession>B8LQY3</accession>
<feature type="region of interest" description="Disordered" evidence="5">
    <location>
        <begin position="1"/>
        <end position="35"/>
    </location>
</feature>
<dbReference type="PROSITE" id="PS50969">
    <property type="entry name" value="FCP1"/>
    <property type="match status" value="1"/>
</dbReference>
<evidence type="ECO:0000256" key="4">
    <source>
        <dbReference type="ARBA" id="ARBA00038355"/>
    </source>
</evidence>
<evidence type="ECO:0000256" key="3">
    <source>
        <dbReference type="ARBA" id="ARBA00037324"/>
    </source>
</evidence>
<dbReference type="InterPro" id="IPR004274">
    <property type="entry name" value="FCP1_dom"/>
</dbReference>
<keyword evidence="2" id="KW-0904">Protein phosphatase</keyword>
<dbReference type="FunFam" id="3.40.50.1000:FF:000015">
    <property type="entry name" value="CTD small phosphatase-like protein 2"/>
    <property type="match status" value="1"/>
</dbReference>
<feature type="compositionally biased region" description="Polar residues" evidence="5">
    <location>
        <begin position="12"/>
        <end position="23"/>
    </location>
</feature>
<dbReference type="NCBIfam" id="TIGR02251">
    <property type="entry name" value="HIF-SF_euk"/>
    <property type="match status" value="1"/>
</dbReference>
<comment type="similarity">
    <text evidence="4">Belongs to the CTDSPL2 family.</text>
</comment>
<dbReference type="InterPro" id="IPR050365">
    <property type="entry name" value="TIM50"/>
</dbReference>
<dbReference type="InterPro" id="IPR023214">
    <property type="entry name" value="HAD_sf"/>
</dbReference>
<keyword evidence="1" id="KW-0378">Hydrolase</keyword>
<dbReference type="InterPro" id="IPR011948">
    <property type="entry name" value="Dullard_phosphatase"/>
</dbReference>
<dbReference type="GO" id="GO:0004721">
    <property type="term" value="F:phosphoprotein phosphatase activity"/>
    <property type="evidence" value="ECO:0007669"/>
    <property type="project" value="UniProtKB-KW"/>
</dbReference>
<evidence type="ECO:0000256" key="1">
    <source>
        <dbReference type="ARBA" id="ARBA00022801"/>
    </source>
</evidence>
<dbReference type="PANTHER" id="PTHR12210">
    <property type="entry name" value="DULLARD PROTEIN PHOSPHATASE"/>
    <property type="match status" value="1"/>
</dbReference>
<dbReference type="SUPFAM" id="SSF56784">
    <property type="entry name" value="HAD-like"/>
    <property type="match status" value="1"/>
</dbReference>
<comment type="function">
    <text evidence="3">Probable phosphatase.</text>
</comment>
<feature type="compositionally biased region" description="Basic and acidic residues" evidence="5">
    <location>
        <begin position="152"/>
        <end position="167"/>
    </location>
</feature>
<dbReference type="EMBL" id="EF678299">
    <property type="protein sequence ID" value="ABR18063.1"/>
    <property type="molecule type" value="mRNA"/>
</dbReference>
<dbReference type="Gene3D" id="3.40.50.1000">
    <property type="entry name" value="HAD superfamily/HAD-like"/>
    <property type="match status" value="1"/>
</dbReference>
<name>B8LQY3_PICSI</name>
<reference evidence="7" key="1">
    <citation type="submission" date="2007-06" db="EMBL/GenBank/DDBJ databases">
        <title>Full length cDNA sequences from Sitka Spruce (Picea sitchensis).</title>
        <authorList>
            <person name="Ralph S.G."/>
            <person name="Chun H.E."/>
            <person name="Liao N."/>
            <person name="Ali J."/>
            <person name="Reid K."/>
            <person name="Kolosova N."/>
            <person name="Cooper N."/>
            <person name="Cullis C."/>
            <person name="Jancsik S."/>
            <person name="Moore R."/>
            <person name="Mayo M."/>
            <person name="Wagner S."/>
            <person name="Holt R.A."/>
            <person name="Jones S.J.M."/>
            <person name="Marra M.A."/>
            <person name="Ritland C.E."/>
            <person name="Ritland K."/>
            <person name="Bohlmann J."/>
        </authorList>
    </citation>
    <scope>NUCLEOTIDE SEQUENCE</scope>
    <source>
        <tissue evidence="7">Bark</tissue>
    </source>
</reference>
<evidence type="ECO:0000256" key="2">
    <source>
        <dbReference type="ARBA" id="ARBA00022912"/>
    </source>
</evidence>
<feature type="region of interest" description="Disordered" evidence="5">
    <location>
        <begin position="152"/>
        <end position="178"/>
    </location>
</feature>
<organism evidence="7">
    <name type="scientific">Picea sitchensis</name>
    <name type="common">Sitka spruce</name>
    <name type="synonym">Pinus sitchensis</name>
    <dbReference type="NCBI Taxonomy" id="3332"/>
    <lineage>
        <taxon>Eukaryota</taxon>
        <taxon>Viridiplantae</taxon>
        <taxon>Streptophyta</taxon>
        <taxon>Embryophyta</taxon>
        <taxon>Tracheophyta</taxon>
        <taxon>Spermatophyta</taxon>
        <taxon>Pinopsida</taxon>
        <taxon>Pinidae</taxon>
        <taxon>Conifers I</taxon>
        <taxon>Pinales</taxon>
        <taxon>Pinaceae</taxon>
        <taxon>Picea</taxon>
    </lineage>
</organism>
<dbReference type="Pfam" id="PF03031">
    <property type="entry name" value="NIF"/>
    <property type="match status" value="1"/>
</dbReference>
<feature type="domain" description="FCP1 homology" evidence="6">
    <location>
        <begin position="315"/>
        <end position="474"/>
    </location>
</feature>
<dbReference type="CDD" id="cd07521">
    <property type="entry name" value="HAD_FCP1-like"/>
    <property type="match status" value="1"/>
</dbReference>
<dbReference type="InterPro" id="IPR036412">
    <property type="entry name" value="HAD-like_sf"/>
</dbReference>
<dbReference type="OMA" id="STIDGPC"/>
<dbReference type="AlphaFoldDB" id="B8LQY3"/>
<dbReference type="GO" id="GO:0005634">
    <property type="term" value="C:nucleus"/>
    <property type="evidence" value="ECO:0007669"/>
    <property type="project" value="UniProtKB-ARBA"/>
</dbReference>
<dbReference type="SMART" id="SM00577">
    <property type="entry name" value="CPDc"/>
    <property type="match status" value="1"/>
</dbReference>
<feature type="compositionally biased region" description="Basic residues" evidence="5">
    <location>
        <begin position="1"/>
        <end position="10"/>
    </location>
</feature>
<proteinExistence type="evidence at transcript level"/>
<sequence length="517" mass="57998">MMKNKSRKPSTRVGNSEQICPSSNRRRKKSRHDLEMKERKVAELITSSARKHRIVHVSTSLVSPNRQNIGGNGVTAVNGNTELADDVCQDLRLAFSTIDGPCIERKKTRPSVVGTIFSPVFHMSKDATSGTSTTCTVDQGELLVHKNQAANKRNENGDSFEEHKRSVIDTPPTSGNLQKESLTRLSTDMAEAVQGSVTNSGNLPDDELVGSQTAFDATQNGIEWPLVDQNTSIDHRHGSEPVQEGLLSLDGTSLFLAMQQTKLLKCNDEASQESRVADEDDEIDDFDPYLFIKNLPDLSEVVSSFRPMLLPKQTRRCPPITLVLDLDETLVHSTLEHCDDADFTFPVHFNLKEHTVYVRCRPHLQLFMDRVADMFEIIVFTASQSVYAEQLLNVLDPKRKLIRHRVYRESCVFVEGNYLKDLTILGRDLAQVAIIDNSPQAFGFQVDNGIPIESWFDDRSDYALVTLLPFLESLVGLNDVRPIIAKKFNLREKIAAAEYPSMGNRGNPFDRHSRECV</sequence>